<organism evidence="1 4">
    <name type="scientific">Arthrobacter bambusae</name>
    <dbReference type="NCBI Taxonomy" id="1338426"/>
    <lineage>
        <taxon>Bacteria</taxon>
        <taxon>Bacillati</taxon>
        <taxon>Actinomycetota</taxon>
        <taxon>Actinomycetes</taxon>
        <taxon>Micrococcales</taxon>
        <taxon>Micrococcaceae</taxon>
        <taxon>Arthrobacter</taxon>
    </lineage>
</organism>
<evidence type="ECO:0000313" key="4">
    <source>
        <dbReference type="Proteomes" id="UP001242995"/>
    </source>
</evidence>
<protein>
    <recommendedName>
        <fullName evidence="5">XRE family transcriptional regulator</fullName>
    </recommendedName>
</protein>
<evidence type="ECO:0000313" key="1">
    <source>
        <dbReference type="EMBL" id="MDP9906641.1"/>
    </source>
</evidence>
<evidence type="ECO:0000313" key="2">
    <source>
        <dbReference type="EMBL" id="MDQ0182319.1"/>
    </source>
</evidence>
<evidence type="ECO:0000313" key="3">
    <source>
        <dbReference type="Proteomes" id="UP001230951"/>
    </source>
</evidence>
<evidence type="ECO:0008006" key="5">
    <source>
        <dbReference type="Google" id="ProtNLM"/>
    </source>
</evidence>
<dbReference type="RefSeq" id="WP_284991154.1">
    <property type="nucleotide sequence ID" value="NZ_JAUSRG010000013.1"/>
</dbReference>
<keyword evidence="3" id="KW-1185">Reference proteome</keyword>
<gene>
    <name evidence="1" type="ORF">J2S90_003626</name>
    <name evidence="2" type="ORF">J2S93_003771</name>
</gene>
<comment type="caution">
    <text evidence="1">The sequence shown here is derived from an EMBL/GenBank/DDBJ whole genome shotgun (WGS) entry which is preliminary data.</text>
</comment>
<dbReference type="AlphaFoldDB" id="A0AAW8DCS5"/>
<accession>A0AAW8DCS5</accession>
<proteinExistence type="predicted"/>
<dbReference type="EMBL" id="JAUSRG010000013">
    <property type="protein sequence ID" value="MDP9906641.1"/>
    <property type="molecule type" value="Genomic_DNA"/>
</dbReference>
<sequence>MSIYISPDSAAWSLTAMATGASAGSIDDANGMSNLVKEIYETEGFEALSGVVFALAHHNSLSLHALATATGISVHELLEIRKHQGSTFHHSPTAVASRFDAIPPRIQASLEPLPNETES</sequence>
<name>A0AAW8DCS5_9MICC</name>
<dbReference type="Proteomes" id="UP001242995">
    <property type="component" value="Unassembled WGS sequence"/>
</dbReference>
<dbReference type="Proteomes" id="UP001230951">
    <property type="component" value="Unassembled WGS sequence"/>
</dbReference>
<dbReference type="EMBL" id="JAUSTF010000011">
    <property type="protein sequence ID" value="MDQ0182319.1"/>
    <property type="molecule type" value="Genomic_DNA"/>
</dbReference>
<reference evidence="1 3" key="1">
    <citation type="submission" date="2023-07" db="EMBL/GenBank/DDBJ databases">
        <title>Sorghum-associated microbial communities from plants grown in Nebraska, USA.</title>
        <authorList>
            <person name="Schachtman D."/>
        </authorList>
    </citation>
    <scope>NUCLEOTIDE SEQUENCE</scope>
    <source>
        <strain evidence="1">DS1006</strain>
        <strain evidence="2 3">DS1016</strain>
    </source>
</reference>